<keyword evidence="6" id="KW-1185">Reference proteome</keyword>
<dbReference type="InterPro" id="IPR050309">
    <property type="entry name" value="Type-B_Carboxylest/Lipase"/>
</dbReference>
<feature type="domain" description="Carboxylesterase type B" evidence="4">
    <location>
        <begin position="423"/>
        <end position="537"/>
    </location>
</feature>
<evidence type="ECO:0000256" key="2">
    <source>
        <dbReference type="ARBA" id="ARBA00022801"/>
    </source>
</evidence>
<evidence type="ECO:0000259" key="4">
    <source>
        <dbReference type="Pfam" id="PF00135"/>
    </source>
</evidence>
<accession>A0ABT3TCF6</accession>
<evidence type="ECO:0000256" key="3">
    <source>
        <dbReference type="RuleBase" id="RU361235"/>
    </source>
</evidence>
<dbReference type="Pfam" id="PF00135">
    <property type="entry name" value="COesterase"/>
    <property type="match status" value="2"/>
</dbReference>
<protein>
    <recommendedName>
        <fullName evidence="3">Carboxylic ester hydrolase</fullName>
        <ecNumber evidence="3">3.1.1.-</ecNumber>
    </recommendedName>
</protein>
<dbReference type="InterPro" id="IPR019826">
    <property type="entry name" value="Carboxylesterase_B_AS"/>
</dbReference>
<evidence type="ECO:0000256" key="1">
    <source>
        <dbReference type="ARBA" id="ARBA00005964"/>
    </source>
</evidence>
<dbReference type="RefSeq" id="WP_279243850.1">
    <property type="nucleotide sequence ID" value="NZ_SHNN01000001.1"/>
</dbReference>
<dbReference type="InterPro" id="IPR019819">
    <property type="entry name" value="Carboxylesterase_B_CS"/>
</dbReference>
<gene>
    <name evidence="5" type="ORF">EYC98_03170</name>
</gene>
<proteinExistence type="inferred from homology"/>
<dbReference type="PROSITE" id="PS00941">
    <property type="entry name" value="CARBOXYLESTERASE_B_2"/>
    <property type="match status" value="1"/>
</dbReference>
<evidence type="ECO:0000313" key="5">
    <source>
        <dbReference type="EMBL" id="MCX2979860.1"/>
    </source>
</evidence>
<keyword evidence="2 3" id="KW-0378">Hydrolase</keyword>
<evidence type="ECO:0000313" key="6">
    <source>
        <dbReference type="Proteomes" id="UP001143362"/>
    </source>
</evidence>
<comment type="caution">
    <text evidence="5">The sequence shown here is derived from an EMBL/GenBank/DDBJ whole genome shotgun (WGS) entry which is preliminary data.</text>
</comment>
<feature type="domain" description="Carboxylesterase type B" evidence="4">
    <location>
        <begin position="39"/>
        <end position="385"/>
    </location>
</feature>
<name>A0ABT3TCF6_9GAMM</name>
<dbReference type="Proteomes" id="UP001143362">
    <property type="component" value="Unassembled WGS sequence"/>
</dbReference>
<dbReference type="PANTHER" id="PTHR11559">
    <property type="entry name" value="CARBOXYLESTERASE"/>
    <property type="match status" value="1"/>
</dbReference>
<comment type="similarity">
    <text evidence="1 3">Belongs to the type-B carboxylesterase/lipase family.</text>
</comment>
<dbReference type="InterPro" id="IPR029058">
    <property type="entry name" value="AB_hydrolase_fold"/>
</dbReference>
<dbReference type="EMBL" id="SHNN01000001">
    <property type="protein sequence ID" value="MCX2979860.1"/>
    <property type="molecule type" value="Genomic_DNA"/>
</dbReference>
<dbReference type="EC" id="3.1.1.-" evidence="3"/>
<sequence length="601" mass="65279">MLKKILLAMVIVLVAWFLLGDDRSESVYVEPASERLLDSGTIMGFADRHDVYAWLGIPYAAPPVGADRWRAPGAIPAWEGTRDTVKFGAACIQPWSFMTRDTGVAGDIIGSEDCLYLNVWAPRDALNAGTRLPVMLWIHGGSNTAGTAAGYPASHLAGSQQVIVVSINYRLGFLGWFSHPALGASASSPEEASGNFALLDMVAALQWVQRNIETFGGDSENVTVFGESAGGRNVYALMASPLAQGLFHRAIVQSGSIATQALTEAENYRDEASPGHRNSSGERVVSLLQQAGLASDRESAKAVHETMGVGALAEFLRARSPQELLTDIGARAGSYSVPQTFRDGVVLPADSLLEVFADPKRYNNVPLITGANRDEQKLFAAMNSEFSELRWGLIPRITDQANFDRVTAYLSDGWRLAAVDSPANVIASNAGAPVFAYRFDWDEGGNMLLVDWSTALGAAHGMEIPFVLGDFERINPIPWFFNPFNRTGRETLSAAMMGYWAEFARNGDPGGGQDQAQPVWQAWQADEGGVLFLDTDTDGGIRMSPGRLEVSHFTDRLLADAGFADVAERCAMFINLFRSPWRGYELFDAREYQRLGCAPAE</sequence>
<dbReference type="Gene3D" id="3.40.50.1820">
    <property type="entry name" value="alpha/beta hydrolase"/>
    <property type="match status" value="1"/>
</dbReference>
<dbReference type="InterPro" id="IPR002018">
    <property type="entry name" value="CarbesteraseB"/>
</dbReference>
<reference evidence="5" key="1">
    <citation type="submission" date="2019-02" db="EMBL/GenBank/DDBJ databases">
        <authorList>
            <person name="Li S.-H."/>
        </authorList>
    </citation>
    <scope>NUCLEOTIDE SEQUENCE</scope>
    <source>
        <strain evidence="5">IMCC14734</strain>
    </source>
</reference>
<dbReference type="PROSITE" id="PS00122">
    <property type="entry name" value="CARBOXYLESTERASE_B_1"/>
    <property type="match status" value="1"/>
</dbReference>
<organism evidence="5 6">
    <name type="scientific">Candidatus Litorirhabdus singularis</name>
    <dbReference type="NCBI Taxonomy" id="2518993"/>
    <lineage>
        <taxon>Bacteria</taxon>
        <taxon>Pseudomonadati</taxon>
        <taxon>Pseudomonadota</taxon>
        <taxon>Gammaproteobacteria</taxon>
        <taxon>Cellvibrionales</taxon>
        <taxon>Halieaceae</taxon>
        <taxon>Candidatus Litorirhabdus</taxon>
    </lineage>
</organism>
<dbReference type="SUPFAM" id="SSF53474">
    <property type="entry name" value="alpha/beta-Hydrolases"/>
    <property type="match status" value="1"/>
</dbReference>